<name>A0ABU6ZJ86_9FABA</name>
<proteinExistence type="predicted"/>
<accession>A0ABU6ZJ86</accession>
<dbReference type="EMBL" id="JASCZI010272396">
    <property type="protein sequence ID" value="MED6222021.1"/>
    <property type="molecule type" value="Genomic_DNA"/>
</dbReference>
<gene>
    <name evidence="2" type="ORF">PIB30_060511</name>
</gene>
<evidence type="ECO:0000256" key="1">
    <source>
        <dbReference type="SAM" id="MobiDB-lite"/>
    </source>
</evidence>
<sequence length="204" mass="22762">MQHFKLIIDPSLPDVIEFCTKLLGDQPSRSVRIAHVSSQGGSTAINDHRRGTEKVKSIEQVMDSEDAGQLWIAGHIMTRICKQGLRDDEYRETLDRMMGKLNLPKDFVLDGFDTGLENVSNNEVEAEDVGVSIDLNNDSPIGKVATKECVTSNAIKTVGEMSSSSIKIADEKVQQSRENDGQLSINRFSRKTLKRSKMQENDKH</sequence>
<keyword evidence="3" id="KW-1185">Reference proteome</keyword>
<protein>
    <submittedName>
        <fullName evidence="2">Uncharacterized protein</fullName>
    </submittedName>
</protein>
<reference evidence="2 3" key="1">
    <citation type="journal article" date="2023" name="Plants (Basel)">
        <title>Bridging the Gap: Combining Genomics and Transcriptomics Approaches to Understand Stylosanthes scabra, an Orphan Legume from the Brazilian Caatinga.</title>
        <authorList>
            <person name="Ferreira-Neto J.R.C."/>
            <person name="da Silva M.D."/>
            <person name="Binneck E."/>
            <person name="de Melo N.F."/>
            <person name="da Silva R.H."/>
            <person name="de Melo A.L.T.M."/>
            <person name="Pandolfi V."/>
            <person name="Bustamante F.O."/>
            <person name="Brasileiro-Vidal A.C."/>
            <person name="Benko-Iseppon A.M."/>
        </authorList>
    </citation>
    <scope>NUCLEOTIDE SEQUENCE [LARGE SCALE GENOMIC DNA]</scope>
    <source>
        <tissue evidence="2">Leaves</tissue>
    </source>
</reference>
<dbReference type="Proteomes" id="UP001341840">
    <property type="component" value="Unassembled WGS sequence"/>
</dbReference>
<comment type="caution">
    <text evidence="2">The sequence shown here is derived from an EMBL/GenBank/DDBJ whole genome shotgun (WGS) entry which is preliminary data.</text>
</comment>
<evidence type="ECO:0000313" key="3">
    <source>
        <dbReference type="Proteomes" id="UP001341840"/>
    </source>
</evidence>
<evidence type="ECO:0000313" key="2">
    <source>
        <dbReference type="EMBL" id="MED6222021.1"/>
    </source>
</evidence>
<organism evidence="2 3">
    <name type="scientific">Stylosanthes scabra</name>
    <dbReference type="NCBI Taxonomy" id="79078"/>
    <lineage>
        <taxon>Eukaryota</taxon>
        <taxon>Viridiplantae</taxon>
        <taxon>Streptophyta</taxon>
        <taxon>Embryophyta</taxon>
        <taxon>Tracheophyta</taxon>
        <taxon>Spermatophyta</taxon>
        <taxon>Magnoliopsida</taxon>
        <taxon>eudicotyledons</taxon>
        <taxon>Gunneridae</taxon>
        <taxon>Pentapetalae</taxon>
        <taxon>rosids</taxon>
        <taxon>fabids</taxon>
        <taxon>Fabales</taxon>
        <taxon>Fabaceae</taxon>
        <taxon>Papilionoideae</taxon>
        <taxon>50 kb inversion clade</taxon>
        <taxon>dalbergioids sensu lato</taxon>
        <taxon>Dalbergieae</taxon>
        <taxon>Pterocarpus clade</taxon>
        <taxon>Stylosanthes</taxon>
    </lineage>
</organism>
<feature type="region of interest" description="Disordered" evidence="1">
    <location>
        <begin position="172"/>
        <end position="204"/>
    </location>
</feature>